<dbReference type="InterPro" id="IPR050855">
    <property type="entry name" value="NDM-1-like"/>
</dbReference>
<dbReference type="PANTHER" id="PTHR42951">
    <property type="entry name" value="METALLO-BETA-LACTAMASE DOMAIN-CONTAINING"/>
    <property type="match status" value="1"/>
</dbReference>
<dbReference type="InterPro" id="IPR036866">
    <property type="entry name" value="RibonucZ/Hydroxyglut_hydro"/>
</dbReference>
<dbReference type="Pfam" id="PF00753">
    <property type="entry name" value="Lactamase_B"/>
    <property type="match status" value="1"/>
</dbReference>
<dbReference type="InterPro" id="IPR001279">
    <property type="entry name" value="Metallo-B-lactamas"/>
</dbReference>
<evidence type="ECO:0000313" key="2">
    <source>
        <dbReference type="EMBL" id="CAB4699436.1"/>
    </source>
</evidence>
<dbReference type="EMBL" id="CAEZXZ010000046">
    <property type="protein sequence ID" value="CAB4699436.1"/>
    <property type="molecule type" value="Genomic_DNA"/>
</dbReference>
<dbReference type="EMBL" id="CAFBLV010000090">
    <property type="protein sequence ID" value="CAB4869812.1"/>
    <property type="molecule type" value="Genomic_DNA"/>
</dbReference>
<name>A0A6J6PLL1_9ZZZZ</name>
<dbReference type="Gene3D" id="3.60.15.10">
    <property type="entry name" value="Ribonuclease Z/Hydroxyacylglutathione hydrolase-like"/>
    <property type="match status" value="1"/>
</dbReference>
<evidence type="ECO:0000313" key="3">
    <source>
        <dbReference type="EMBL" id="CAB4869812.1"/>
    </source>
</evidence>
<gene>
    <name evidence="2" type="ORF">UFOPK2625_00434</name>
    <name evidence="3" type="ORF">UFOPK3425_00575</name>
</gene>
<dbReference type="PANTHER" id="PTHR42951:SF17">
    <property type="entry name" value="METALLO-BETA-LACTAMASE DOMAIN-CONTAINING PROTEIN"/>
    <property type="match status" value="1"/>
</dbReference>
<dbReference type="SUPFAM" id="SSF56281">
    <property type="entry name" value="Metallo-hydrolase/oxidoreductase"/>
    <property type="match status" value="1"/>
</dbReference>
<dbReference type="AlphaFoldDB" id="A0A6J6PLL1"/>
<evidence type="ECO:0000259" key="1">
    <source>
        <dbReference type="SMART" id="SM00849"/>
    </source>
</evidence>
<organism evidence="2">
    <name type="scientific">freshwater metagenome</name>
    <dbReference type="NCBI Taxonomy" id="449393"/>
    <lineage>
        <taxon>unclassified sequences</taxon>
        <taxon>metagenomes</taxon>
        <taxon>ecological metagenomes</taxon>
    </lineage>
</organism>
<dbReference type="CDD" id="cd07721">
    <property type="entry name" value="yflN-like_MBL-fold"/>
    <property type="match status" value="1"/>
</dbReference>
<dbReference type="SMART" id="SM00849">
    <property type="entry name" value="Lactamase_B"/>
    <property type="match status" value="1"/>
</dbReference>
<proteinExistence type="predicted"/>
<reference evidence="2" key="1">
    <citation type="submission" date="2020-05" db="EMBL/GenBank/DDBJ databases">
        <authorList>
            <person name="Chiriac C."/>
            <person name="Salcher M."/>
            <person name="Ghai R."/>
            <person name="Kavagutti S V."/>
        </authorList>
    </citation>
    <scope>NUCLEOTIDE SEQUENCE</scope>
</reference>
<feature type="domain" description="Metallo-beta-lactamase" evidence="1">
    <location>
        <begin position="21"/>
        <end position="216"/>
    </location>
</feature>
<accession>A0A6J6PLL1</accession>
<sequence>MSDPIIALAPDVYRIGTMGSFINTFVFLEPDGSVTLVDCGLKNAPGAIVRGLNAIGKNPGDVQRIVLTHAHDDHIGGAAEMIGAAGLSGAAMHEADAEFIRAGTLPSIDRSRTSGRIFARIPARPYAAFAVSEVLTDGQVIDVAGGLRVVHTPGHTPGHISLLHESTGVLITGDSIFNMGSRMTWALSAFCTSFEQSKLTAARFSDLEFNIAAFTHGPEIRNKARERIRSFLTKRGALR</sequence>
<protein>
    <submittedName>
        <fullName evidence="2">Unannotated protein</fullName>
    </submittedName>
</protein>